<dbReference type="OrthoDB" id="8420726at2"/>
<dbReference type="EMBL" id="NAAC01000033">
    <property type="protein sequence ID" value="RDJ05044.1"/>
    <property type="molecule type" value="Genomic_DNA"/>
</dbReference>
<protein>
    <recommendedName>
        <fullName evidence="1">DUF6875 domain-containing protein</fullName>
    </recommendedName>
</protein>
<evidence type="ECO:0000313" key="3">
    <source>
        <dbReference type="Proteomes" id="UP000254939"/>
    </source>
</evidence>
<evidence type="ECO:0000259" key="1">
    <source>
        <dbReference type="Pfam" id="PF21780"/>
    </source>
</evidence>
<sequence length="199" mass="22326">MTMHNEITIPITTCRQKETTSAADFLPTFSPKLYLPEDLINLSGTRAMENDDLYAMHVVAHWIESFVGKPHKKIGRTGAVCPFVPLGPRNKSIWLASEKVAKQEPSEFLRQITRYKKLLLKKQPLDDDSIYKSIIVVLTDVPADEAKAILAQVLEEIAVSTYVEEGQLLGSFYATNDGGALYNSSFRPFRAPVPFLLIR</sequence>
<evidence type="ECO:0000313" key="2">
    <source>
        <dbReference type="EMBL" id="RDJ05044.1"/>
    </source>
</evidence>
<dbReference type="Pfam" id="PF21780">
    <property type="entry name" value="DUF6875"/>
    <property type="match status" value="1"/>
</dbReference>
<reference evidence="2 3" key="1">
    <citation type="submission" date="2017-03" db="EMBL/GenBank/DDBJ databases">
        <title>Genome analysis of Rhizobial strains effectives or ineffectives for nitrogen fixation isolated from bean seeds.</title>
        <authorList>
            <person name="Peralta H."/>
            <person name="Aguilar-Vera A."/>
            <person name="Mora Y."/>
            <person name="Vargas-Lagunas C."/>
            <person name="Girard L."/>
            <person name="Mora J."/>
        </authorList>
    </citation>
    <scope>NUCLEOTIDE SEQUENCE [LARGE SCALE GENOMIC DNA]</scope>
    <source>
        <strain evidence="2 3">CCGM3</strain>
    </source>
</reference>
<gene>
    <name evidence="2" type="ORF">B5K06_26065</name>
</gene>
<dbReference type="RefSeq" id="WP_114715041.1">
    <property type="nucleotide sequence ID" value="NZ_KZ857266.1"/>
</dbReference>
<comment type="caution">
    <text evidence="2">The sequence shown here is derived from an EMBL/GenBank/DDBJ whole genome shotgun (WGS) entry which is preliminary data.</text>
</comment>
<organism evidence="2 3">
    <name type="scientific">Rhizobium grahamii</name>
    <dbReference type="NCBI Taxonomy" id="1120045"/>
    <lineage>
        <taxon>Bacteria</taxon>
        <taxon>Pseudomonadati</taxon>
        <taxon>Pseudomonadota</taxon>
        <taxon>Alphaproteobacteria</taxon>
        <taxon>Hyphomicrobiales</taxon>
        <taxon>Rhizobiaceae</taxon>
        <taxon>Rhizobium/Agrobacterium group</taxon>
        <taxon>Rhizobium</taxon>
    </lineage>
</organism>
<name>A0A370KHQ7_9HYPH</name>
<dbReference type="Proteomes" id="UP000254939">
    <property type="component" value="Unassembled WGS sequence"/>
</dbReference>
<dbReference type="InterPro" id="IPR049240">
    <property type="entry name" value="DUF6875"/>
</dbReference>
<accession>A0A370KHQ7</accession>
<dbReference type="AlphaFoldDB" id="A0A370KHQ7"/>
<feature type="domain" description="DUF6875" evidence="1">
    <location>
        <begin position="58"/>
        <end position="199"/>
    </location>
</feature>
<proteinExistence type="predicted"/>